<gene>
    <name evidence="11" type="ORF">ABG768_000230</name>
</gene>
<evidence type="ECO:0000256" key="9">
    <source>
        <dbReference type="SAM" id="Phobius"/>
    </source>
</evidence>
<evidence type="ECO:0000313" key="12">
    <source>
        <dbReference type="Proteomes" id="UP001479290"/>
    </source>
</evidence>
<dbReference type="Proteomes" id="UP001479290">
    <property type="component" value="Unassembled WGS sequence"/>
</dbReference>
<dbReference type="SMART" id="SM00714">
    <property type="entry name" value="LITAF"/>
    <property type="match status" value="1"/>
</dbReference>
<keyword evidence="9" id="KW-1133">Transmembrane helix</keyword>
<dbReference type="GO" id="GO:0008270">
    <property type="term" value="F:zinc ion binding"/>
    <property type="evidence" value="ECO:0007669"/>
    <property type="project" value="TreeGrafter"/>
</dbReference>
<feature type="transmembrane region" description="Helical" evidence="9">
    <location>
        <begin position="127"/>
        <end position="151"/>
    </location>
</feature>
<dbReference type="AlphaFoldDB" id="A0AAW2B458"/>
<comment type="subcellular location">
    <subcellularLocation>
        <location evidence="1">Endosome membrane</location>
        <topology evidence="1">Peripheral membrane protein</topology>
        <orientation evidence="1">Cytoplasmic side</orientation>
    </subcellularLocation>
    <subcellularLocation>
        <location evidence="2">Late endosome membrane</location>
    </subcellularLocation>
    <subcellularLocation>
        <location evidence="3">Lysosome membrane</location>
        <topology evidence="3">Peripheral membrane protein</topology>
        <orientation evidence="3">Cytoplasmic side</orientation>
    </subcellularLocation>
</comment>
<sequence length="174" mass="19548">MNIPASPPPKYDDIHLNEEIPATPPPSYATATAPPAYRETDNFQEIPQIPQNPNRRANPYPVLNVPPQIAMVRQEQMFVEQQVRTVAPQVIVVQPQRVVLGDTPTATVCRFCRKSIITNVKYKPGCAAWGMCLLLTILGLICGFCLIPFCVRGFQDAHHTCPYCHRHLGIYVRK</sequence>
<keyword evidence="9" id="KW-0812">Transmembrane</keyword>
<keyword evidence="12" id="KW-1185">Reference proteome</keyword>
<dbReference type="EMBL" id="JAWDJR010000001">
    <property type="protein sequence ID" value="KAK9980637.1"/>
    <property type="molecule type" value="Genomic_DNA"/>
</dbReference>
<evidence type="ECO:0000256" key="8">
    <source>
        <dbReference type="SAM" id="MobiDB-lite"/>
    </source>
</evidence>
<dbReference type="Pfam" id="PF10601">
    <property type="entry name" value="zf-LITAF-like"/>
    <property type="match status" value="1"/>
</dbReference>
<name>A0AAW2B458_CULAL</name>
<comment type="caution">
    <text evidence="11">The sequence shown here is derived from an EMBL/GenBank/DDBJ whole genome shotgun (WGS) entry which is preliminary data.</text>
</comment>
<dbReference type="InterPro" id="IPR006629">
    <property type="entry name" value="LITAF"/>
</dbReference>
<dbReference type="GO" id="GO:0098560">
    <property type="term" value="C:cytoplasmic side of late endosome membrane"/>
    <property type="evidence" value="ECO:0007669"/>
    <property type="project" value="TreeGrafter"/>
</dbReference>
<reference evidence="11 12" key="1">
    <citation type="submission" date="2024-05" db="EMBL/GenBank/DDBJ databases">
        <title>A high-quality chromosomal-level genome assembly of Topmouth culter (Culter alburnus).</title>
        <authorList>
            <person name="Zhao H."/>
        </authorList>
    </citation>
    <scope>NUCLEOTIDE SEQUENCE [LARGE SCALE GENOMIC DNA]</scope>
    <source>
        <strain evidence="11">CATC2023</strain>
        <tissue evidence="11">Muscle</tissue>
    </source>
</reference>
<feature type="region of interest" description="Disordered" evidence="8">
    <location>
        <begin position="1"/>
        <end position="34"/>
    </location>
</feature>
<dbReference type="PROSITE" id="PS51837">
    <property type="entry name" value="LITAF"/>
    <property type="match status" value="1"/>
</dbReference>
<keyword evidence="5" id="KW-0479">Metal-binding</keyword>
<evidence type="ECO:0000256" key="2">
    <source>
        <dbReference type="ARBA" id="ARBA00004414"/>
    </source>
</evidence>
<keyword evidence="7 9" id="KW-0472">Membrane</keyword>
<organism evidence="11 12">
    <name type="scientific">Culter alburnus</name>
    <name type="common">Topmouth culter</name>
    <dbReference type="NCBI Taxonomy" id="194366"/>
    <lineage>
        <taxon>Eukaryota</taxon>
        <taxon>Metazoa</taxon>
        <taxon>Chordata</taxon>
        <taxon>Craniata</taxon>
        <taxon>Vertebrata</taxon>
        <taxon>Euteleostomi</taxon>
        <taxon>Actinopterygii</taxon>
        <taxon>Neopterygii</taxon>
        <taxon>Teleostei</taxon>
        <taxon>Ostariophysi</taxon>
        <taxon>Cypriniformes</taxon>
        <taxon>Xenocyprididae</taxon>
        <taxon>Xenocypridinae</taxon>
        <taxon>Culter</taxon>
    </lineage>
</organism>
<keyword evidence="6" id="KW-0862">Zinc</keyword>
<dbReference type="InterPro" id="IPR037519">
    <property type="entry name" value="LITAF_fam"/>
</dbReference>
<evidence type="ECO:0000256" key="5">
    <source>
        <dbReference type="ARBA" id="ARBA00022723"/>
    </source>
</evidence>
<dbReference type="GO" id="GO:0005634">
    <property type="term" value="C:nucleus"/>
    <property type="evidence" value="ECO:0007669"/>
    <property type="project" value="TreeGrafter"/>
</dbReference>
<accession>A0AAW2B458</accession>
<dbReference type="PANTHER" id="PTHR23292">
    <property type="entry name" value="LIPOPOLYSACCHARIDE-INDUCED TUMOR NECROSIS FACTOR-ALPHA FACTOR"/>
    <property type="match status" value="1"/>
</dbReference>
<evidence type="ECO:0000256" key="3">
    <source>
        <dbReference type="ARBA" id="ARBA00004630"/>
    </source>
</evidence>
<protein>
    <recommendedName>
        <fullName evidence="10">LITAF domain-containing protein</fullName>
    </recommendedName>
</protein>
<evidence type="ECO:0000259" key="10">
    <source>
        <dbReference type="PROSITE" id="PS51837"/>
    </source>
</evidence>
<dbReference type="PANTHER" id="PTHR23292:SF45">
    <property type="entry name" value="LIPOPOLYSACCHARIDE-INDUCED TUMOR NECROSIS FACTOR-ALPHA FACTOR HOMOLOG"/>
    <property type="match status" value="1"/>
</dbReference>
<evidence type="ECO:0000256" key="4">
    <source>
        <dbReference type="ARBA" id="ARBA00005975"/>
    </source>
</evidence>
<comment type="similarity">
    <text evidence="4">Belongs to the CDIP1/LITAF family.</text>
</comment>
<proteinExistence type="inferred from homology"/>
<evidence type="ECO:0000313" key="11">
    <source>
        <dbReference type="EMBL" id="KAK9980637.1"/>
    </source>
</evidence>
<feature type="domain" description="LITAF" evidence="10">
    <location>
        <begin position="88"/>
        <end position="173"/>
    </location>
</feature>
<evidence type="ECO:0000256" key="7">
    <source>
        <dbReference type="ARBA" id="ARBA00023136"/>
    </source>
</evidence>
<dbReference type="GO" id="GO:0098574">
    <property type="term" value="C:cytoplasmic side of lysosomal membrane"/>
    <property type="evidence" value="ECO:0007669"/>
    <property type="project" value="TreeGrafter"/>
</dbReference>
<evidence type="ECO:0000256" key="6">
    <source>
        <dbReference type="ARBA" id="ARBA00022833"/>
    </source>
</evidence>
<evidence type="ECO:0000256" key="1">
    <source>
        <dbReference type="ARBA" id="ARBA00004125"/>
    </source>
</evidence>